<sequence length="131" mass="14325">MSFLEKVSGWLYPVVLGGFVLGFGWNAVGWLEQRSHLDVAVVPREMALVAAVIAVCLFIVLLEKIMPLRAMAELRWVYRQRPYNRMRSWDADSVLQLIGTGLFGLLVGGERWAATAGSVGSRGESGVGDAS</sequence>
<proteinExistence type="predicted"/>
<feature type="transmembrane region" description="Helical" evidence="1">
    <location>
        <begin position="46"/>
        <end position="66"/>
    </location>
</feature>
<accession>A0A7G5FCP4</accession>
<dbReference type="Proteomes" id="UP000515570">
    <property type="component" value="Chromosome"/>
</dbReference>
<gene>
    <name evidence="2" type="ORF">HW450_08380</name>
</gene>
<evidence type="ECO:0000313" key="3">
    <source>
        <dbReference type="Proteomes" id="UP000515570"/>
    </source>
</evidence>
<dbReference type="AlphaFoldDB" id="A0A7G5FCP4"/>
<keyword evidence="1" id="KW-0472">Membrane</keyword>
<dbReference type="RefSeq" id="WP_182385194.1">
    <property type="nucleotide sequence ID" value="NZ_CP059833.1"/>
</dbReference>
<protein>
    <submittedName>
        <fullName evidence="2">Uncharacterized protein</fullName>
    </submittedName>
</protein>
<evidence type="ECO:0000313" key="2">
    <source>
        <dbReference type="EMBL" id="QMV84385.1"/>
    </source>
</evidence>
<evidence type="ECO:0000256" key="1">
    <source>
        <dbReference type="SAM" id="Phobius"/>
    </source>
</evidence>
<name>A0A7G5FCP4_9CORY</name>
<reference evidence="2 3" key="1">
    <citation type="submission" date="2020-07" db="EMBL/GenBank/DDBJ databases">
        <title>non toxigenic Corynebacterium sp. nov from a clinical source.</title>
        <authorList>
            <person name="Bernier A.-M."/>
            <person name="Bernard K."/>
        </authorList>
    </citation>
    <scope>NUCLEOTIDE SEQUENCE [LARGE SCALE GENOMIC DNA]</scope>
    <source>
        <strain evidence="3">NML 93-0612</strain>
    </source>
</reference>
<keyword evidence="1" id="KW-0812">Transmembrane</keyword>
<organism evidence="2 3">
    <name type="scientific">Corynebacterium hindlerae</name>
    <dbReference type="NCBI Taxonomy" id="699041"/>
    <lineage>
        <taxon>Bacteria</taxon>
        <taxon>Bacillati</taxon>
        <taxon>Actinomycetota</taxon>
        <taxon>Actinomycetes</taxon>
        <taxon>Mycobacteriales</taxon>
        <taxon>Corynebacteriaceae</taxon>
        <taxon>Corynebacterium</taxon>
    </lineage>
</organism>
<feature type="transmembrane region" description="Helical" evidence="1">
    <location>
        <begin position="7"/>
        <end position="26"/>
    </location>
</feature>
<keyword evidence="3" id="KW-1185">Reference proteome</keyword>
<keyword evidence="1" id="KW-1133">Transmembrane helix</keyword>
<dbReference type="EMBL" id="CP059833">
    <property type="protein sequence ID" value="QMV84385.1"/>
    <property type="molecule type" value="Genomic_DNA"/>
</dbReference>